<name>A0A7W7ZN32_9BACT</name>
<feature type="region of interest" description="Disordered" evidence="1">
    <location>
        <begin position="1"/>
        <end position="21"/>
    </location>
</feature>
<proteinExistence type="predicted"/>
<organism evidence="2 3">
    <name type="scientific">Granulicella mallensis</name>
    <dbReference type="NCBI Taxonomy" id="940614"/>
    <lineage>
        <taxon>Bacteria</taxon>
        <taxon>Pseudomonadati</taxon>
        <taxon>Acidobacteriota</taxon>
        <taxon>Terriglobia</taxon>
        <taxon>Terriglobales</taxon>
        <taxon>Acidobacteriaceae</taxon>
        <taxon>Granulicella</taxon>
    </lineage>
</organism>
<comment type="caution">
    <text evidence="2">The sequence shown here is derived from an EMBL/GenBank/DDBJ whole genome shotgun (WGS) entry which is preliminary data.</text>
</comment>
<protein>
    <submittedName>
        <fullName evidence="2">Uncharacterized protein</fullName>
    </submittedName>
</protein>
<evidence type="ECO:0000313" key="3">
    <source>
        <dbReference type="Proteomes" id="UP000584867"/>
    </source>
</evidence>
<dbReference type="AlphaFoldDB" id="A0A7W7ZN32"/>
<accession>A0A7W7ZN32</accession>
<dbReference type="SUPFAM" id="SSF69349">
    <property type="entry name" value="Phage fibre proteins"/>
    <property type="match status" value="1"/>
</dbReference>
<gene>
    <name evidence="2" type="ORF">HDF15_001317</name>
</gene>
<evidence type="ECO:0000313" key="2">
    <source>
        <dbReference type="EMBL" id="MBB5062980.1"/>
    </source>
</evidence>
<dbReference type="Proteomes" id="UP000584867">
    <property type="component" value="Unassembled WGS sequence"/>
</dbReference>
<evidence type="ECO:0000256" key="1">
    <source>
        <dbReference type="SAM" id="MobiDB-lite"/>
    </source>
</evidence>
<dbReference type="RefSeq" id="WP_184253803.1">
    <property type="nucleotide sequence ID" value="NZ_JACHIO010000004.1"/>
</dbReference>
<reference evidence="2 3" key="1">
    <citation type="submission" date="2020-08" db="EMBL/GenBank/DDBJ databases">
        <title>Genomic Encyclopedia of Type Strains, Phase IV (KMG-V): Genome sequencing to study the core and pangenomes of soil and plant-associated prokaryotes.</title>
        <authorList>
            <person name="Whitman W."/>
        </authorList>
    </citation>
    <scope>NUCLEOTIDE SEQUENCE [LARGE SCALE GENOMIC DNA]</scope>
    <source>
        <strain evidence="2 3">X5P3</strain>
    </source>
</reference>
<dbReference type="EMBL" id="JACHIO010000004">
    <property type="protein sequence ID" value="MBB5062980.1"/>
    <property type="molecule type" value="Genomic_DNA"/>
</dbReference>
<sequence>MADGKEQTSSEQGEGGGEKKEEGVFGKIIKTVTYSNGYKNDGKDTGFKALNTAAMNSTAAIAGMKTGTKQTKIKGDTVYHYLNNHYVVVDGNDTLYVNKKQSQTVHGDAQFLYSSNYLQAVKGNQNTRVNQNRTLIVLGESEENYVGKHEVTAPEEFEWKSFERGFSFNKLDLMGAGVDIHGVEITAHGADVDVGIENAEGAVFHQEIKLNHDEGTGVITRVGVEADVLLRGDILVDIGLGTPFR</sequence>